<evidence type="ECO:0000313" key="1">
    <source>
        <dbReference type="EMBL" id="MQL55939.1"/>
    </source>
</evidence>
<dbReference type="Proteomes" id="UP000426328">
    <property type="component" value="Chromosome"/>
</dbReference>
<dbReference type="EMBL" id="WHYS01000002">
    <property type="protein sequence ID" value="MQL55939.1"/>
    <property type="molecule type" value="Genomic_DNA"/>
</dbReference>
<organism evidence="2 3">
    <name type="scientific">Acidianus ambivalens</name>
    <name type="common">Desulfurolobus ambivalens</name>
    <dbReference type="NCBI Taxonomy" id="2283"/>
    <lineage>
        <taxon>Archaea</taxon>
        <taxon>Thermoproteota</taxon>
        <taxon>Thermoprotei</taxon>
        <taxon>Sulfolobales</taxon>
        <taxon>Sulfolobaceae</taxon>
        <taxon>Acidianus</taxon>
    </lineage>
</organism>
<dbReference type="GeneID" id="42779169"/>
<sequence>MVTVLTPPGPVAYPIIASTMKRRDVKVVFEGNAEVKLNAIPLLNEVNYVLVSRMLVITPGLGKKIAVWKKGSANHILLDLVLKLYNHEAEVVFTDDPAEVYKLYKEGKADSAVVTTAVTRDGLYFEDLLSAKGFYLPGICGAEGLNEDFETAYLEGIDLFKEDPEGTSEYVADNLPIYRPSTFIESIFKNSEYSLRKLDKPYVFRKA</sequence>
<evidence type="ECO:0000313" key="4">
    <source>
        <dbReference type="Proteomes" id="UP000474054"/>
    </source>
</evidence>
<proteinExistence type="predicted"/>
<dbReference type="Pfam" id="PF12916">
    <property type="entry name" value="DUF3834"/>
    <property type="match status" value="1"/>
</dbReference>
<evidence type="ECO:0000313" key="2">
    <source>
        <dbReference type="EMBL" id="QGR21500.1"/>
    </source>
</evidence>
<dbReference type="RefSeq" id="WP_152942190.1">
    <property type="nucleotide sequence ID" value="NZ_CP045482.1"/>
</dbReference>
<dbReference type="AlphaFoldDB" id="A0A650CUI1"/>
<gene>
    <name evidence="2" type="ORF">D1866_05495</name>
    <name evidence="1" type="ORF">GFB69_09330</name>
</gene>
<dbReference type="Gene3D" id="3.40.190.200">
    <property type="match status" value="1"/>
</dbReference>
<accession>A0A650CUI1</accession>
<dbReference type="SUPFAM" id="SSF53850">
    <property type="entry name" value="Periplasmic binding protein-like II"/>
    <property type="match status" value="1"/>
</dbReference>
<dbReference type="EMBL" id="CP045482">
    <property type="protein sequence ID" value="QGR21500.1"/>
    <property type="molecule type" value="Genomic_DNA"/>
</dbReference>
<reference evidence="1 4" key="1">
    <citation type="submission" date="2019-10" db="EMBL/GenBank/DDBJ databases">
        <title>Comparative genomics of sulfur disproportionating microorganisms.</title>
        <authorList>
            <person name="Ward L.M."/>
            <person name="Bertran E."/>
            <person name="Johnston D."/>
        </authorList>
    </citation>
    <scope>NUCLEOTIDE SEQUENCE [LARGE SCALE GENOMIC DNA]</scope>
    <source>
        <strain evidence="1 4">DSM 3772</strain>
    </source>
</reference>
<dbReference type="InterPro" id="IPR024533">
    <property type="entry name" value="DUF3834"/>
</dbReference>
<protein>
    <submittedName>
        <fullName evidence="2">DUF3834 domain-containing protein</fullName>
    </submittedName>
</protein>
<dbReference type="KEGG" id="aamb:D1866_05495"/>
<name>A0A650CUI1_ACIAM</name>
<evidence type="ECO:0000313" key="3">
    <source>
        <dbReference type="Proteomes" id="UP000426328"/>
    </source>
</evidence>
<keyword evidence="3" id="KW-1185">Reference proteome</keyword>
<reference evidence="2 3" key="2">
    <citation type="submission" date="2019-10" db="EMBL/GenBank/DDBJ databases">
        <title>Genome Sequences from Six Type Strain Members of the Archaeal Family Sulfolobaceae: Acidianus ambivalens, Acidianus infernus, Metallosphaera prunae, Stygiolobus azoricus, Sulfolobus metallicus, and Sulfurisphaera ohwakuensis.</title>
        <authorList>
            <person name="Counts J.A."/>
            <person name="Kelly R.M."/>
        </authorList>
    </citation>
    <scope>NUCLEOTIDE SEQUENCE [LARGE SCALE GENOMIC DNA]</scope>
    <source>
        <strain evidence="2 3">LEI 10</strain>
    </source>
</reference>
<dbReference type="Proteomes" id="UP000474054">
    <property type="component" value="Unassembled WGS sequence"/>
</dbReference>